<reference evidence="2 3" key="2">
    <citation type="journal article" date="2012" name="Environ. Microbiol.">
        <title>Characterization of the first alginolytic operons in a marine bacterium: from their emergence in marine Flavobacteriia to their independent transfers to marine Proteobacteria and human gut Bacteroides.</title>
        <authorList>
            <person name="Thomas F."/>
            <person name="Barbeyron T."/>
            <person name="Tonon T."/>
            <person name="Genicot S."/>
            <person name="Czjzek M."/>
            <person name="Michel G."/>
        </authorList>
    </citation>
    <scope>NUCLEOTIDE SEQUENCE [LARGE SCALE GENOMIC DNA]</scope>
    <source>
        <strain evidence="3">DSM 12802 / CCUG 47099 / CIP 106680 / NCIMB 13871 / Dsij</strain>
    </source>
</reference>
<dbReference type="HOGENOM" id="CLU_1694850_0_0_10"/>
<feature type="transmembrane region" description="Helical" evidence="1">
    <location>
        <begin position="132"/>
        <end position="152"/>
    </location>
</feature>
<gene>
    <name evidence="2" type="ordered locus">zobellia_3276</name>
</gene>
<dbReference type="KEGG" id="zga:ZOBELLIA_3276"/>
<evidence type="ECO:0000313" key="2">
    <source>
        <dbReference type="EMBL" id="CAZ97414.1"/>
    </source>
</evidence>
<dbReference type="EMBL" id="FP476056">
    <property type="protein sequence ID" value="CAZ97414.1"/>
    <property type="molecule type" value="Genomic_DNA"/>
</dbReference>
<name>G0L0I0_ZOBGA</name>
<dbReference type="Proteomes" id="UP000008898">
    <property type="component" value="Chromosome"/>
</dbReference>
<keyword evidence="1" id="KW-1133">Transmembrane helix</keyword>
<protein>
    <submittedName>
        <fullName evidence="2">Conserved hypothetical membrane protein</fullName>
    </submittedName>
</protein>
<sequence>MHATFHSPIVTTHFEKEIMKKWNLKVKSNPQEISQNLKSALESVDGLMFNLNHDKKNSIKFKMRKRIQYAWYLIYINNVVVDGKLSKTEIENETDVEILFSQHFLWKLVIFTHVFLVLCIVIAIILGKISSASAYLFGAGILAIGILLWITVQKKYERNVQEYKTLISKILKF</sequence>
<keyword evidence="1" id="KW-0812">Transmembrane</keyword>
<proteinExistence type="predicted"/>
<dbReference type="AlphaFoldDB" id="G0L0I0"/>
<keyword evidence="1" id="KW-0472">Membrane</keyword>
<evidence type="ECO:0000256" key="1">
    <source>
        <dbReference type="SAM" id="Phobius"/>
    </source>
</evidence>
<dbReference type="STRING" id="63186.ZOBELLIA_3276"/>
<evidence type="ECO:0000313" key="3">
    <source>
        <dbReference type="Proteomes" id="UP000008898"/>
    </source>
</evidence>
<keyword evidence="3" id="KW-1185">Reference proteome</keyword>
<reference evidence="3" key="1">
    <citation type="submission" date="2009-07" db="EMBL/GenBank/DDBJ databases">
        <title>Complete genome sequence of Zobellia galactanivorans Dsij.</title>
        <authorList>
            <consortium name="Genoscope - CEA"/>
        </authorList>
    </citation>
    <scope>NUCLEOTIDE SEQUENCE [LARGE SCALE GENOMIC DNA]</scope>
    <source>
        <strain evidence="3">DSM 12802 / CCUG 47099 / CIP 106680 / NCIMB 13871 / Dsij</strain>
    </source>
</reference>
<organism evidence="2 3">
    <name type="scientific">Zobellia galactanivorans (strain DSM 12802 / CCUG 47099 / CIP 106680 / NCIMB 13871 / Dsij)</name>
    <dbReference type="NCBI Taxonomy" id="63186"/>
    <lineage>
        <taxon>Bacteria</taxon>
        <taxon>Pseudomonadati</taxon>
        <taxon>Bacteroidota</taxon>
        <taxon>Flavobacteriia</taxon>
        <taxon>Flavobacteriales</taxon>
        <taxon>Flavobacteriaceae</taxon>
        <taxon>Zobellia</taxon>
    </lineage>
</organism>
<accession>G0L0I0</accession>
<feature type="transmembrane region" description="Helical" evidence="1">
    <location>
        <begin position="104"/>
        <end position="126"/>
    </location>
</feature>